<evidence type="ECO:0000313" key="2">
    <source>
        <dbReference type="Proteomes" id="UP000001857"/>
    </source>
</evidence>
<geneLocation type="plasmid" evidence="1 2">
    <name>pMJ100</name>
</geneLocation>
<dbReference type="KEGG" id="vfm:VFMJ11_B0176"/>
<accession>B5EWB9</accession>
<proteinExistence type="predicted"/>
<dbReference type="Gene3D" id="1.10.30.50">
    <property type="match status" value="1"/>
</dbReference>
<dbReference type="RefSeq" id="WP_012534411.1">
    <property type="nucleotide sequence ID" value="NC_011185.1"/>
</dbReference>
<reference evidence="1 2" key="2">
    <citation type="journal article" date="2009" name="Nature">
        <title>A single regulatory gene is sufficient to alter bacterial host range.</title>
        <authorList>
            <person name="Mandel M.J."/>
            <person name="Wollenberg M.S."/>
            <person name="Stabb E.V."/>
            <person name="Visick K.L."/>
            <person name="Ruby E.G."/>
        </authorList>
    </citation>
    <scope>NUCLEOTIDE SEQUENCE [LARGE SCALE GENOMIC DNA]</scope>
    <source>
        <strain evidence="1 2">MJ11</strain>
        <plasmid evidence="2">Plasmid pMJ100</plasmid>
    </source>
</reference>
<gene>
    <name evidence="1" type="ordered locus">VFMJ11_B0176</name>
</gene>
<protein>
    <recommendedName>
        <fullName evidence="3">HNH endonuclease</fullName>
    </recommendedName>
</protein>
<dbReference type="EMBL" id="CP001134">
    <property type="protein sequence ID" value="ACH64628.1"/>
    <property type="molecule type" value="Genomic_DNA"/>
</dbReference>
<name>B5EWB9_ALIFM</name>
<dbReference type="AlphaFoldDB" id="B5EWB9"/>
<dbReference type="Proteomes" id="UP000001857">
    <property type="component" value="Plasmid pMJ100"/>
</dbReference>
<organism evidence="1 2">
    <name type="scientific">Aliivibrio fischeri (strain MJ11)</name>
    <name type="common">Vibrio fischeri</name>
    <dbReference type="NCBI Taxonomy" id="388396"/>
    <lineage>
        <taxon>Bacteria</taxon>
        <taxon>Pseudomonadati</taxon>
        <taxon>Pseudomonadota</taxon>
        <taxon>Gammaproteobacteria</taxon>
        <taxon>Vibrionales</taxon>
        <taxon>Vibrionaceae</taxon>
        <taxon>Aliivibrio</taxon>
    </lineage>
</organism>
<reference evidence="2" key="1">
    <citation type="submission" date="2008-08" db="EMBL/GenBank/DDBJ databases">
        <title>Complete sequence of Vibrio fischeri strain MJ11.</title>
        <authorList>
            <person name="Mandel M.J."/>
            <person name="Stabb E.V."/>
            <person name="Ruby E.G."/>
            <person name="Ferriera S."/>
            <person name="Johnson J."/>
            <person name="Kravitz S."/>
            <person name="Beeson K."/>
            <person name="Sutton G."/>
            <person name="Rogers Y.-H."/>
            <person name="Friedman R."/>
            <person name="Frazier M."/>
            <person name="Venter J.C."/>
        </authorList>
    </citation>
    <scope>NUCLEOTIDE SEQUENCE [LARGE SCALE GENOMIC DNA]</scope>
    <source>
        <strain evidence="2">MJ11</strain>
        <plasmid evidence="2">Plasmid pMJ100</plasmid>
    </source>
</reference>
<dbReference type="HOGENOM" id="CLU_069622_0_0_6"/>
<evidence type="ECO:0000313" key="1">
    <source>
        <dbReference type="EMBL" id="ACH64628.1"/>
    </source>
</evidence>
<sequence length="278" mass="32535">MLKIKSYQEDAYSFYGDVVSSKRNTSKKPRLKEELEVIGDTQLNCFNLYDANFQINSLINITPEGYSEINKENLKALYNYRNKKIQNLKNSLTVHPLYRNSILNTCQNCTINEVDTMDHVLGQTGFPEFSIHPKNLFPCCSVCNKKKSDNYVDEEGNQLFLNLYLDDLPQSQYLHVKFSENWVPHFFLEKNDDISDELFKLIENHYTRLDLLNRFRDSSNETITTLRSTIKTFNTEDIKQKIDELCLDLEVSLGHNHRKIVIYRALGSSDEFIDECIR</sequence>
<evidence type="ECO:0008006" key="3">
    <source>
        <dbReference type="Google" id="ProtNLM"/>
    </source>
</evidence>
<keyword evidence="1" id="KW-0614">Plasmid</keyword>